<dbReference type="Gene3D" id="3.90.1530.10">
    <property type="entry name" value="Conserved hypothetical protein from pyrococcus furiosus pfu- 392566-001, ParB domain"/>
    <property type="match status" value="1"/>
</dbReference>
<protein>
    <submittedName>
        <fullName evidence="2">ParB N-terminal domain-containing protein</fullName>
    </submittedName>
</protein>
<sequence length="333" mass="38129">MPKFNKELFRGLDSLKAEQTEEPTLKVGAGLLNDKSKNDLKISYLNRDDIEKNEMNKYSIAEINSLAWSLDHTGLIQPLHVKAMENGKYKLLGGERRLTAIDQLIADPENTKWTQDSLIPCVVKDPEEIDLPLSSKNKERLSIITTNKEARNYTDADRMMEIREWKEIIQELRENGVESIPFASKDGAEDELMIKGEKTRDILVQTTGMSSGTINKFENVEKHASDELKEAILLGKTTINTADEIVKKMDKDEQRDYLKEAEKTGKDITPSGVMEKKEEKIADNPNAVSLERFKKDVKGITKSLKKQYVYLTKEEKMRYDECIEILRTLLNKE</sequence>
<dbReference type="Proteomes" id="UP000647235">
    <property type="component" value="Unassembled WGS sequence"/>
</dbReference>
<dbReference type="InterPro" id="IPR050336">
    <property type="entry name" value="Chromosome_partition/occlusion"/>
</dbReference>
<organism evidence="2 3">
    <name type="scientific">Dorea hominis</name>
    <dbReference type="NCBI Taxonomy" id="2763040"/>
    <lineage>
        <taxon>Bacteria</taxon>
        <taxon>Bacillati</taxon>
        <taxon>Bacillota</taxon>
        <taxon>Clostridia</taxon>
        <taxon>Lachnospirales</taxon>
        <taxon>Lachnospiraceae</taxon>
        <taxon>Dorea</taxon>
    </lineage>
</organism>
<accession>A0ABR7EY02</accession>
<dbReference type="RefSeq" id="WP_186856198.1">
    <property type="nucleotide sequence ID" value="NZ_JACOOY010000022.1"/>
</dbReference>
<evidence type="ECO:0000259" key="1">
    <source>
        <dbReference type="Pfam" id="PF02195"/>
    </source>
</evidence>
<reference evidence="2 3" key="1">
    <citation type="submission" date="2020-08" db="EMBL/GenBank/DDBJ databases">
        <title>Genome public.</title>
        <authorList>
            <person name="Liu C."/>
            <person name="Sun Q."/>
        </authorList>
    </citation>
    <scope>NUCLEOTIDE SEQUENCE [LARGE SCALE GENOMIC DNA]</scope>
    <source>
        <strain evidence="2 3">NSJ-36</strain>
    </source>
</reference>
<feature type="domain" description="ParB-like N-terminal" evidence="1">
    <location>
        <begin position="44"/>
        <end position="104"/>
    </location>
</feature>
<dbReference type="InterPro" id="IPR036086">
    <property type="entry name" value="ParB/Sulfiredoxin_sf"/>
</dbReference>
<dbReference type="InterPro" id="IPR003115">
    <property type="entry name" value="ParB_N"/>
</dbReference>
<evidence type="ECO:0000313" key="3">
    <source>
        <dbReference type="Proteomes" id="UP000647235"/>
    </source>
</evidence>
<dbReference type="Pfam" id="PF02195">
    <property type="entry name" value="ParB_N"/>
    <property type="match status" value="1"/>
</dbReference>
<dbReference type="PANTHER" id="PTHR33375:SF1">
    <property type="entry name" value="CHROMOSOME-PARTITIONING PROTEIN PARB-RELATED"/>
    <property type="match status" value="1"/>
</dbReference>
<dbReference type="PANTHER" id="PTHR33375">
    <property type="entry name" value="CHROMOSOME-PARTITIONING PROTEIN PARB-RELATED"/>
    <property type="match status" value="1"/>
</dbReference>
<dbReference type="EMBL" id="JACOOY010000022">
    <property type="protein sequence ID" value="MBC5666228.1"/>
    <property type="molecule type" value="Genomic_DNA"/>
</dbReference>
<evidence type="ECO:0000313" key="2">
    <source>
        <dbReference type="EMBL" id="MBC5666228.1"/>
    </source>
</evidence>
<proteinExistence type="predicted"/>
<dbReference type="SUPFAM" id="SSF110849">
    <property type="entry name" value="ParB/Sulfiredoxin"/>
    <property type="match status" value="1"/>
</dbReference>
<keyword evidence="3" id="KW-1185">Reference proteome</keyword>
<comment type="caution">
    <text evidence="2">The sequence shown here is derived from an EMBL/GenBank/DDBJ whole genome shotgun (WGS) entry which is preliminary data.</text>
</comment>
<name>A0ABR7EY02_9FIRM</name>
<gene>
    <name evidence="2" type="ORF">H8S07_13405</name>
</gene>